<dbReference type="GO" id="GO:0009244">
    <property type="term" value="P:lipopolysaccharide core region biosynthetic process"/>
    <property type="evidence" value="ECO:0007669"/>
    <property type="project" value="TreeGrafter"/>
</dbReference>
<feature type="domain" description="Phosphoethanolamine transferase N-terminal" evidence="10">
    <location>
        <begin position="89"/>
        <end position="235"/>
    </location>
</feature>
<comment type="caution">
    <text evidence="11">The sequence shown here is derived from an EMBL/GenBank/DDBJ whole genome shotgun (WGS) entry which is preliminary data.</text>
</comment>
<dbReference type="GO" id="GO:0005886">
    <property type="term" value="C:plasma membrane"/>
    <property type="evidence" value="ECO:0007669"/>
    <property type="project" value="UniProtKB-SubCell"/>
</dbReference>
<dbReference type="InterPro" id="IPR000917">
    <property type="entry name" value="Sulfatase_N"/>
</dbReference>
<organism evidence="11 12">
    <name type="scientific">Comamonas terrigena</name>
    <dbReference type="NCBI Taxonomy" id="32013"/>
    <lineage>
        <taxon>Bacteria</taxon>
        <taxon>Pseudomonadati</taxon>
        <taxon>Pseudomonadota</taxon>
        <taxon>Betaproteobacteria</taxon>
        <taxon>Burkholderiales</taxon>
        <taxon>Comamonadaceae</taxon>
        <taxon>Comamonas</taxon>
    </lineage>
</organism>
<accession>A0A2A7UZS5</accession>
<dbReference type="PANTHER" id="PTHR30443">
    <property type="entry name" value="INNER MEMBRANE PROTEIN"/>
    <property type="match status" value="1"/>
</dbReference>
<feature type="transmembrane region" description="Helical" evidence="8">
    <location>
        <begin position="106"/>
        <end position="125"/>
    </location>
</feature>
<feature type="transmembrane region" description="Helical" evidence="8">
    <location>
        <begin position="46"/>
        <end position="69"/>
    </location>
</feature>
<evidence type="ECO:0000313" key="11">
    <source>
        <dbReference type="EMBL" id="PEH90792.1"/>
    </source>
</evidence>
<keyword evidence="2" id="KW-1003">Cell membrane</keyword>
<comment type="subcellular location">
    <subcellularLocation>
        <location evidence="1">Cell inner membrane</location>
        <topology evidence="1">Multi-pass membrane protein</topology>
    </subcellularLocation>
</comment>
<keyword evidence="3" id="KW-0997">Cell inner membrane</keyword>
<dbReference type="SUPFAM" id="SSF53649">
    <property type="entry name" value="Alkaline phosphatase-like"/>
    <property type="match status" value="1"/>
</dbReference>
<keyword evidence="7 8" id="KW-0472">Membrane</keyword>
<evidence type="ECO:0000259" key="9">
    <source>
        <dbReference type="Pfam" id="PF00884"/>
    </source>
</evidence>
<evidence type="ECO:0000256" key="6">
    <source>
        <dbReference type="ARBA" id="ARBA00022989"/>
    </source>
</evidence>
<dbReference type="InterPro" id="IPR040423">
    <property type="entry name" value="PEA_transferase"/>
</dbReference>
<evidence type="ECO:0000256" key="2">
    <source>
        <dbReference type="ARBA" id="ARBA00022475"/>
    </source>
</evidence>
<dbReference type="Pfam" id="PF08019">
    <property type="entry name" value="EptA_B_N"/>
    <property type="match status" value="1"/>
</dbReference>
<gene>
    <name evidence="11" type="ORF">CRM82_01110</name>
</gene>
<evidence type="ECO:0000256" key="7">
    <source>
        <dbReference type="ARBA" id="ARBA00023136"/>
    </source>
</evidence>
<feature type="domain" description="Sulfatase N-terminal" evidence="9">
    <location>
        <begin position="273"/>
        <end position="570"/>
    </location>
</feature>
<feature type="transmembrane region" description="Helical" evidence="8">
    <location>
        <begin position="81"/>
        <end position="100"/>
    </location>
</feature>
<name>A0A2A7UZS5_COMTR</name>
<dbReference type="InterPro" id="IPR058130">
    <property type="entry name" value="PEA_transf_C"/>
</dbReference>
<dbReference type="Proteomes" id="UP000220246">
    <property type="component" value="Unassembled WGS sequence"/>
</dbReference>
<dbReference type="GO" id="GO:0016776">
    <property type="term" value="F:phosphotransferase activity, phosphate group as acceptor"/>
    <property type="evidence" value="ECO:0007669"/>
    <property type="project" value="TreeGrafter"/>
</dbReference>
<dbReference type="PANTHER" id="PTHR30443:SF0">
    <property type="entry name" value="PHOSPHOETHANOLAMINE TRANSFERASE EPTA"/>
    <property type="match status" value="1"/>
</dbReference>
<dbReference type="STRING" id="1219032.GCA_001515545_03775"/>
<evidence type="ECO:0000256" key="4">
    <source>
        <dbReference type="ARBA" id="ARBA00022679"/>
    </source>
</evidence>
<sequence length="587" mass="64906">MFPGRGDAIAAVALPMSDSVSAADAAPPHAGRRWRWPVLQLSPRTVAGVLVLWCTLLLNQALWHKLAGLADFSDPWMLRRAVMAVLVGCATYLWFMLWSWPRLRRGAWSAILVLSAVVQYYMLHYGMVMDSSMVRNVMQTNFTEGMALFSPLMLVHVAVFAGLPVLWLYRGVRWQESRGRRAWGLSALAVLLALGTLLGGSVAMYRQLAPLIRNHTEIRFLINPLATVVSFAQVTLKPIFKPNRPFRAITEGAALGSSYGAASAVAAATHKPPLLVLVVGETTRADHFGLNGYPRDTTPELAARQVINWRQAWSCGTNTLASVPCMFSHLGKSGYEGRKFEYGSLMDVLQAAGLGVDWLDNQAGCKGVCDRIPHAQADQVATPAEVKQWCKDGECLDQLMVGLLDQRLQALPEAARSKGAVLVLHQMGSHGPAYYRRSSAQTKQFKPECTTHVTSDCSHAELVNVYDNSMRETDLFLARTIDWLQKKQDQYATALMYVSDHGESLGENGLYLHGLPYAIAPDTQKHVPWVLWPGSLQARTGMKEACARSGVDQRITHDNYFHTVLGMLDVRSPLYKPELDMLATCRS</sequence>
<keyword evidence="4 11" id="KW-0808">Transferase</keyword>
<evidence type="ECO:0000259" key="10">
    <source>
        <dbReference type="Pfam" id="PF08019"/>
    </source>
</evidence>
<dbReference type="Pfam" id="PF00884">
    <property type="entry name" value="Sulfatase"/>
    <property type="match status" value="1"/>
</dbReference>
<evidence type="ECO:0000256" key="8">
    <source>
        <dbReference type="SAM" id="Phobius"/>
    </source>
</evidence>
<keyword evidence="5 8" id="KW-0812">Transmembrane</keyword>
<dbReference type="NCBIfam" id="NF028537">
    <property type="entry name" value="P_eth_NH2_trans"/>
    <property type="match status" value="1"/>
</dbReference>
<dbReference type="AlphaFoldDB" id="A0A2A7UZS5"/>
<dbReference type="Gene3D" id="3.40.720.10">
    <property type="entry name" value="Alkaline Phosphatase, subunit A"/>
    <property type="match status" value="1"/>
</dbReference>
<feature type="transmembrane region" description="Helical" evidence="8">
    <location>
        <begin position="146"/>
        <end position="170"/>
    </location>
</feature>
<keyword evidence="6 8" id="KW-1133">Transmembrane helix</keyword>
<keyword evidence="12" id="KW-1185">Reference proteome</keyword>
<feature type="transmembrane region" description="Helical" evidence="8">
    <location>
        <begin position="182"/>
        <end position="205"/>
    </location>
</feature>
<evidence type="ECO:0000313" key="12">
    <source>
        <dbReference type="Proteomes" id="UP000220246"/>
    </source>
</evidence>
<dbReference type="InterPro" id="IPR012549">
    <property type="entry name" value="EptA-like_N"/>
</dbReference>
<evidence type="ECO:0000256" key="3">
    <source>
        <dbReference type="ARBA" id="ARBA00022519"/>
    </source>
</evidence>
<dbReference type="CDD" id="cd16017">
    <property type="entry name" value="LptA"/>
    <property type="match status" value="1"/>
</dbReference>
<evidence type="ECO:0000256" key="1">
    <source>
        <dbReference type="ARBA" id="ARBA00004429"/>
    </source>
</evidence>
<protein>
    <submittedName>
        <fullName evidence="11">Phosphoethanolamine transferase</fullName>
    </submittedName>
</protein>
<dbReference type="EMBL" id="PDEA01000001">
    <property type="protein sequence ID" value="PEH90792.1"/>
    <property type="molecule type" value="Genomic_DNA"/>
</dbReference>
<proteinExistence type="predicted"/>
<evidence type="ECO:0000256" key="5">
    <source>
        <dbReference type="ARBA" id="ARBA00022692"/>
    </source>
</evidence>
<reference evidence="12" key="1">
    <citation type="submission" date="2017-09" db="EMBL/GenBank/DDBJ databases">
        <title>FDA dAtabase for Regulatory Grade micrObial Sequences (FDA-ARGOS): Supporting development and validation of Infectious Disease Dx tests.</title>
        <authorList>
            <person name="Minogue T."/>
            <person name="Wolcott M."/>
            <person name="Wasieloski L."/>
            <person name="Aguilar W."/>
            <person name="Moore D."/>
            <person name="Tallon L."/>
            <person name="Sadzewicz L."/>
            <person name="Ott S."/>
            <person name="Zhao X."/>
            <person name="Nagaraj S."/>
            <person name="Vavikolanu K."/>
            <person name="Aluvathingal J."/>
            <person name="Nadendla S."/>
            <person name="Sichtig H."/>
        </authorList>
    </citation>
    <scope>NUCLEOTIDE SEQUENCE [LARGE SCALE GENOMIC DNA]</scope>
    <source>
        <strain evidence="12">FDAARGOS_394</strain>
    </source>
</reference>
<dbReference type="InterPro" id="IPR017850">
    <property type="entry name" value="Alkaline_phosphatase_core_sf"/>
</dbReference>